<dbReference type="Proteomes" id="UP001160148">
    <property type="component" value="Unassembled WGS sequence"/>
</dbReference>
<dbReference type="SMART" id="SM00597">
    <property type="entry name" value="ZnF_TTF"/>
    <property type="match status" value="1"/>
</dbReference>
<dbReference type="EMBL" id="CARXXK010000002">
    <property type="protein sequence ID" value="CAI6358613.1"/>
    <property type="molecule type" value="Genomic_DNA"/>
</dbReference>
<proteinExistence type="predicted"/>
<evidence type="ECO:0000259" key="1">
    <source>
        <dbReference type="SMART" id="SM00597"/>
    </source>
</evidence>
<keyword evidence="3" id="KW-1185">Reference proteome</keyword>
<feature type="domain" description="TTF-type" evidence="1">
    <location>
        <begin position="47"/>
        <end position="144"/>
    </location>
</feature>
<gene>
    <name evidence="2" type="ORF">MEUPH1_LOCUS14111</name>
</gene>
<accession>A0AAV0WS27</accession>
<dbReference type="InterPro" id="IPR006580">
    <property type="entry name" value="Znf_TTF"/>
</dbReference>
<reference evidence="2 3" key="1">
    <citation type="submission" date="2023-01" db="EMBL/GenBank/DDBJ databases">
        <authorList>
            <person name="Whitehead M."/>
        </authorList>
    </citation>
    <scope>NUCLEOTIDE SEQUENCE [LARGE SCALE GENOMIC DNA]</scope>
</reference>
<comment type="caution">
    <text evidence="2">The sequence shown here is derived from an EMBL/GenBank/DDBJ whole genome shotgun (WGS) entry which is preliminary data.</text>
</comment>
<dbReference type="AlphaFoldDB" id="A0AAV0WS27"/>
<sequence length="146" mass="16740">MSRVNDVGMFIKAGRNLTDNEKHIVLTNAWIPPVSYSFPILEPNKERKLKFQNHWLTSYSWLLYSEIKSGAFCRFCVVFAKCGGVGNQKLGFLSSEPFNNWKKAKEVFNKHSTLEYHKTAALKADSFLSVFSKKQKSIVDALDDDR</sequence>
<evidence type="ECO:0000313" key="2">
    <source>
        <dbReference type="EMBL" id="CAI6358613.1"/>
    </source>
</evidence>
<organism evidence="2 3">
    <name type="scientific">Macrosiphum euphorbiae</name>
    <name type="common">potato aphid</name>
    <dbReference type="NCBI Taxonomy" id="13131"/>
    <lineage>
        <taxon>Eukaryota</taxon>
        <taxon>Metazoa</taxon>
        <taxon>Ecdysozoa</taxon>
        <taxon>Arthropoda</taxon>
        <taxon>Hexapoda</taxon>
        <taxon>Insecta</taxon>
        <taxon>Pterygota</taxon>
        <taxon>Neoptera</taxon>
        <taxon>Paraneoptera</taxon>
        <taxon>Hemiptera</taxon>
        <taxon>Sternorrhyncha</taxon>
        <taxon>Aphidomorpha</taxon>
        <taxon>Aphidoidea</taxon>
        <taxon>Aphididae</taxon>
        <taxon>Macrosiphini</taxon>
        <taxon>Macrosiphum</taxon>
    </lineage>
</organism>
<protein>
    <recommendedName>
        <fullName evidence="1">TTF-type domain-containing protein</fullName>
    </recommendedName>
</protein>
<evidence type="ECO:0000313" key="3">
    <source>
        <dbReference type="Proteomes" id="UP001160148"/>
    </source>
</evidence>
<name>A0AAV0WS27_9HEMI</name>